<keyword evidence="4" id="KW-1185">Reference proteome</keyword>
<proteinExistence type="predicted"/>
<dbReference type="PROSITE" id="PS00330">
    <property type="entry name" value="HEMOLYSIN_CALCIUM"/>
    <property type="match status" value="1"/>
</dbReference>
<dbReference type="NCBIfam" id="TIGR01965">
    <property type="entry name" value="VCBS_repeat"/>
    <property type="match status" value="16"/>
</dbReference>
<dbReference type="Pfam" id="PF17963">
    <property type="entry name" value="Big_9"/>
    <property type="match status" value="1"/>
</dbReference>
<name>A0ABS5Y4V5_9CYAN</name>
<feature type="region of interest" description="Disordered" evidence="1">
    <location>
        <begin position="1"/>
        <end position="35"/>
    </location>
</feature>
<evidence type="ECO:0000256" key="1">
    <source>
        <dbReference type="SAM" id="MobiDB-lite"/>
    </source>
</evidence>
<dbReference type="InterPro" id="IPR006626">
    <property type="entry name" value="PbH1"/>
</dbReference>
<dbReference type="InterPro" id="IPR001343">
    <property type="entry name" value="Hemolysn_Ca-bd"/>
</dbReference>
<dbReference type="Proteomes" id="UP001196661">
    <property type="component" value="Unassembled WGS sequence"/>
</dbReference>
<feature type="compositionally biased region" description="Polar residues" evidence="1">
    <location>
        <begin position="14"/>
        <end position="35"/>
    </location>
</feature>
<dbReference type="EMBL" id="JADOER010000010">
    <property type="protein sequence ID" value="MBT9312860.1"/>
    <property type="molecule type" value="Genomic_DNA"/>
</dbReference>
<accession>A0ABS5Y4V5</accession>
<comment type="caution">
    <text evidence="3">The sequence shown here is derived from an EMBL/GenBank/DDBJ whole genome shotgun (WGS) entry which is preliminary data.</text>
</comment>
<evidence type="ECO:0000313" key="3">
    <source>
        <dbReference type="EMBL" id="MBT9312860.1"/>
    </source>
</evidence>
<dbReference type="InterPro" id="IPR010221">
    <property type="entry name" value="VCBS_dom"/>
</dbReference>
<reference evidence="3 4" key="1">
    <citation type="journal article" date="2021" name="Mar. Drugs">
        <title>Genome Reduction and Secondary Metabolism of the Marine Sponge-Associated Cyanobacterium Leptothoe.</title>
        <authorList>
            <person name="Konstantinou D."/>
            <person name="Popin R.V."/>
            <person name="Fewer D.P."/>
            <person name="Sivonen K."/>
            <person name="Gkelis S."/>
        </authorList>
    </citation>
    <scope>NUCLEOTIDE SEQUENCE [LARGE SCALE GENOMIC DNA]</scope>
    <source>
        <strain evidence="3 4">TAU-MAC 1615</strain>
    </source>
</reference>
<dbReference type="NCBIfam" id="NF012211">
    <property type="entry name" value="tand_rpt_95"/>
    <property type="match status" value="1"/>
</dbReference>
<protein>
    <submittedName>
        <fullName evidence="3">VCBS domain-containing protein</fullName>
    </submittedName>
</protein>
<feature type="domain" description="Cadherin-like" evidence="2">
    <location>
        <begin position="1"/>
        <end position="74"/>
    </location>
</feature>
<feature type="non-terminal residue" evidence="3">
    <location>
        <position position="1"/>
    </location>
</feature>
<dbReference type="RefSeq" id="WP_215618763.1">
    <property type="nucleotide sequence ID" value="NZ_JADOER010000010.1"/>
</dbReference>
<sequence>DSDIDTNDILSVDTIDSSSTNGSVTDNGDGTFSYDPNGQFDVLGVGQSTTDSFSYTISDGNGGTSTANVDITITGENDAPIITPVNVDGTIEEGVTLTDTGSLTFVDIDQADTATVTEILANAVWTGGTLSPVQSTALEAAFSINPVSFANNNGTITWDYSITEPELDFLSDGETVTLNYTVTVTDSENADATQNVTITINGTNDEPVIETATATGAVTEIADGVAGETVDALTTTGNITFSDVDIADNHSITVTPDGGNATNLGALTVTPVNINSGEGKAFDWTFSVNDADVDYLAAGETLTQVYTVTVTDTANTTATQTVTITINGTNDAPVIETAVTTGAVTEIADGVAGENVDALTATGNITFSDVDIADNHSIAVTPDGGNATNLGALTVNPVNINSGDGKAFDWTFSVNDADIDYLAAGETLTQVYTVTVTDTANATATQTVTITINGTNDVPVIETATATGAVTEIADGATGETVDALTATGNITFSDVDIADNHSIAVTPDGGNATNLGVLTVNPININSGDGKAFDWTFSVNDGDVDYLAAGEALTQVYTVTVTDTANTTATQTVTITINGTNDVPVIETATATGAVTEIADGAAGETVDALTATGNITFSDVDIADNHSITVAPDGGNATNLGALTVTPVNINSGDGKAFDWTFSVNDGDIDYLAAGETLTQVYTVTVTDTANTTATQTVTITINGTNDVPVIETATATGAVTEIADGATGETVDALTATGNITFSDVDIADNHSITVAPDGGNATNLGALTVTPGNINSGEGKAFDWTFSVNDADIDYLAAGETLTQVYTVTVTDIANTKSTQTVTITINGTNDEPVIDTAVATGTVTEIADGATGENVDALTATGNITFSDVDIADNHSIAVTPDGGNATNLGALTVNPVNINSGDGKAFDWTFSVNDGDVDYLAAGETLTQVYTVTVTDTANTTATQTVTITINGTNDVPVIETATATGAVTEIADGAAGENVDALTATGNITFSDVDIADNHSITVTPDGGNITNLGALTVTPGNINSGEGKAFDWTFSVNDGDVDYLAAGETLTQVYTVTVTDTANTTATQTVTITINGTNDVPVIETATATGAVTEIADGAAGETVDALTANGNITFSDVDIADNHSITVTPDGGNITNLGALTVTPGNINNGEGKAFDWTFSVNDADIDYLAAGETLTQVYTVTVTDTANTTATQTVTITINGTNDVPVIETATATGAVTEIADGATGENVDALTATGNITFSDVDIADNHFITVTPDGGNVTNLGALTVNPVNINSGEGKAFDWTFSVNDADVDYLAAGETLTQVYTVTVTDTANTTATQTVTITINGTNDAPVIETAVATGTVTEIADGVAGETVDALTATGNLTFSDVDIADNHSITVAPDGGNATNLGALTVNPVNINSGDGKAFDWTFSINDGDIDYLAAGETLTQVYTVTVTDTANTTATQTVTITINGTNDAPVIETAVTTGAVTEIADGAAGETVDALTATGNITFSDVDITDNHSITVTPDGINTTNLGALTVNPININSGEGKAFDWTFSVNDGDIDYLAAGETLTQVYTVTVTDTANTTATQTVTITINGTNDVPVIETATATGAVTEIADGAAGETVDALTTTGNITFSDVDIADNHSITVAPDGGNATNLGALTVTPVNINSGEGKAFDWTFSVNDADIDYLAAGETLTQVYTVTVTDTANTKATQTVTITINGTNDVPVIETATATGKVTEIADGATGETVDALTATGNITFSDVDIADNHFITVTPDGGNVTNLGALTVNPININSGDGKAFDWTFSVNDADVDYLGQNDVLAQSYTVTVNDGQGGTVSQTIDLTINGTNDAPDATDDSVSVNEDFSVFANVFDDLGNGVDSDVDQNATLTVVAINGNGSTLGLQTLLPSGALVNLNADGSFTYDPNGAFGILEDSQTGTDSFTYTIADEFGAVDVATVNVTITGTDALIFGNPENELITGTDNDDILVGRGGSDVLIGGGGSDIFGYQSYGDRIDQIRDFEVGIDRIDLHEIFDNEPSRYSAAAAIDRFTEYVQLVQQGANTEVRIDLAGNLGDVFRPLITIENTIATNLSATDFIV</sequence>
<dbReference type="InterPro" id="IPR041690">
    <property type="entry name" value="Cadherin_5"/>
</dbReference>
<dbReference type="Pfam" id="PF17892">
    <property type="entry name" value="Cadherin_5"/>
    <property type="match status" value="1"/>
</dbReference>
<organism evidence="3 4">
    <name type="scientific">Leptothoe kymatousa TAU-MAC 1615</name>
    <dbReference type="NCBI Taxonomy" id="2364775"/>
    <lineage>
        <taxon>Bacteria</taxon>
        <taxon>Bacillati</taxon>
        <taxon>Cyanobacteriota</taxon>
        <taxon>Cyanophyceae</taxon>
        <taxon>Nodosilineales</taxon>
        <taxon>Cymatolegaceae</taxon>
        <taxon>Leptothoe</taxon>
        <taxon>Leptothoe kymatousa</taxon>
    </lineage>
</organism>
<evidence type="ECO:0000313" key="4">
    <source>
        <dbReference type="Proteomes" id="UP001196661"/>
    </source>
</evidence>
<gene>
    <name evidence="3" type="ORF">IXB28_11630</name>
</gene>
<dbReference type="Pfam" id="PF00353">
    <property type="entry name" value="HemolysinCabind"/>
    <property type="match status" value="1"/>
</dbReference>
<dbReference type="SMART" id="SM00710">
    <property type="entry name" value="PbH1"/>
    <property type="match status" value="13"/>
</dbReference>
<dbReference type="InterPro" id="IPR018511">
    <property type="entry name" value="Hemolysin-typ_Ca-bd_CS"/>
</dbReference>
<evidence type="ECO:0000259" key="2">
    <source>
        <dbReference type="Pfam" id="PF17892"/>
    </source>
</evidence>